<evidence type="ECO:0000313" key="4">
    <source>
        <dbReference type="EMBL" id="KIX09349.1"/>
    </source>
</evidence>
<feature type="domain" description="DUF4048" evidence="3">
    <location>
        <begin position="220"/>
        <end position="449"/>
    </location>
</feature>
<dbReference type="Proteomes" id="UP000053617">
    <property type="component" value="Unassembled WGS sequence"/>
</dbReference>
<feature type="compositionally biased region" description="Polar residues" evidence="2">
    <location>
        <begin position="395"/>
        <end position="417"/>
    </location>
</feature>
<organism evidence="4 5">
    <name type="scientific">Rhinocladiella mackenziei CBS 650.93</name>
    <dbReference type="NCBI Taxonomy" id="1442369"/>
    <lineage>
        <taxon>Eukaryota</taxon>
        <taxon>Fungi</taxon>
        <taxon>Dikarya</taxon>
        <taxon>Ascomycota</taxon>
        <taxon>Pezizomycotina</taxon>
        <taxon>Eurotiomycetes</taxon>
        <taxon>Chaetothyriomycetidae</taxon>
        <taxon>Chaetothyriales</taxon>
        <taxon>Herpotrichiellaceae</taxon>
        <taxon>Rhinocladiella</taxon>
    </lineage>
</organism>
<dbReference type="OrthoDB" id="4097086at2759"/>
<feature type="compositionally biased region" description="Polar residues" evidence="2">
    <location>
        <begin position="191"/>
        <end position="208"/>
    </location>
</feature>
<feature type="compositionally biased region" description="Polar residues" evidence="2">
    <location>
        <begin position="238"/>
        <end position="249"/>
    </location>
</feature>
<feature type="compositionally biased region" description="Acidic residues" evidence="2">
    <location>
        <begin position="430"/>
        <end position="440"/>
    </location>
</feature>
<feature type="compositionally biased region" description="Low complexity" evidence="2">
    <location>
        <begin position="366"/>
        <end position="379"/>
    </location>
</feature>
<feature type="region of interest" description="Disordered" evidence="2">
    <location>
        <begin position="336"/>
        <end position="441"/>
    </location>
</feature>
<evidence type="ECO:0000256" key="2">
    <source>
        <dbReference type="SAM" id="MobiDB-lite"/>
    </source>
</evidence>
<evidence type="ECO:0000259" key="3">
    <source>
        <dbReference type="Pfam" id="PF13257"/>
    </source>
</evidence>
<dbReference type="HOGENOM" id="CLU_016967_3_0_1"/>
<dbReference type="InterPro" id="IPR025122">
    <property type="entry name" value="DUF4048"/>
</dbReference>
<dbReference type="Pfam" id="PF13257">
    <property type="entry name" value="DUF4048"/>
    <property type="match status" value="1"/>
</dbReference>
<feature type="region of interest" description="Disordered" evidence="2">
    <location>
        <begin position="1"/>
        <end position="40"/>
    </location>
</feature>
<protein>
    <recommendedName>
        <fullName evidence="3">DUF4048 domain-containing protein</fullName>
    </recommendedName>
</protein>
<dbReference type="AlphaFoldDB" id="A0A0D2ITF4"/>
<sequence>MSVLPETATSPLNDVNTQIEVPKSPTKTPATDNAATRRHTKGLSLNFPVLLPANGQISHLRSPSTSSGIQSPIESALSSPHPRTAPFKSPDLMHEKQEKTNTNGSADFLTLLAAQERRVLELKEELQKAEADLLQLKKQWASYEANKKRDEVKHIKKLQPLALDDVAGRHPIAEEEVDEERRRKRALLERSNTIHTSLGNSRTNNLGRKNSKRVFEGSRHARTLSLLSPTTGKPGHAATTNPTDDVTTLPNAREAESDTVVTKSPLPQMSNLDGLMSADYQLGFGQTYKHLAAHRRSLPPAAADLLVKQGKQVYDGFREGLWTFFEDIRQATVGEEGISGTAAQQRPVRPRERKVTHKSEPGSAKNSNQSLSNNSQQSSKEPSFWKEFGLDTPQRPGSTQLTKTDQSNGHSQQKSSTDSTNPPSLLPDLNDNDDVEDGWDAWDSSVSIKSPHVVDETKKTSGDGLPWPEIQKLTPSKLTRTVSDLMREWDAGQEEGKAPAGAQTDLLDNPHM</sequence>
<accession>A0A0D2ITF4</accession>
<keyword evidence="1" id="KW-0175">Coiled coil</keyword>
<feature type="region of interest" description="Disordered" evidence="2">
    <location>
        <begin position="187"/>
        <end position="249"/>
    </location>
</feature>
<proteinExistence type="predicted"/>
<dbReference type="GeneID" id="25288499"/>
<feature type="compositionally biased region" description="Polar residues" evidence="2">
    <location>
        <begin position="58"/>
        <end position="78"/>
    </location>
</feature>
<gene>
    <name evidence="4" type="ORF">Z518_00428</name>
</gene>
<reference evidence="4 5" key="1">
    <citation type="submission" date="2015-01" db="EMBL/GenBank/DDBJ databases">
        <title>The Genome Sequence of Rhinocladiella mackenzie CBS 650.93.</title>
        <authorList>
            <consortium name="The Broad Institute Genomics Platform"/>
            <person name="Cuomo C."/>
            <person name="de Hoog S."/>
            <person name="Gorbushina A."/>
            <person name="Stielow B."/>
            <person name="Teixiera M."/>
            <person name="Abouelleil A."/>
            <person name="Chapman S.B."/>
            <person name="Priest M."/>
            <person name="Young S.K."/>
            <person name="Wortman J."/>
            <person name="Nusbaum C."/>
            <person name="Birren B."/>
        </authorList>
    </citation>
    <scope>NUCLEOTIDE SEQUENCE [LARGE SCALE GENOMIC DNA]</scope>
    <source>
        <strain evidence="4 5">CBS 650.93</strain>
    </source>
</reference>
<evidence type="ECO:0000313" key="5">
    <source>
        <dbReference type="Proteomes" id="UP000053617"/>
    </source>
</evidence>
<dbReference type="RefSeq" id="XP_013276485.1">
    <property type="nucleotide sequence ID" value="XM_013421031.1"/>
</dbReference>
<feature type="compositionally biased region" description="Low complexity" evidence="2">
    <location>
        <begin position="418"/>
        <end position="429"/>
    </location>
</feature>
<evidence type="ECO:0000256" key="1">
    <source>
        <dbReference type="SAM" id="Coils"/>
    </source>
</evidence>
<dbReference type="VEuPathDB" id="FungiDB:Z518_00428"/>
<feature type="compositionally biased region" description="Polar residues" evidence="2">
    <location>
        <begin position="7"/>
        <end position="34"/>
    </location>
</feature>
<name>A0A0D2ITF4_9EURO</name>
<keyword evidence="5" id="KW-1185">Reference proteome</keyword>
<feature type="region of interest" description="Disordered" evidence="2">
    <location>
        <begin position="58"/>
        <end position="97"/>
    </location>
</feature>
<feature type="region of interest" description="Disordered" evidence="2">
    <location>
        <begin position="491"/>
        <end position="512"/>
    </location>
</feature>
<dbReference type="EMBL" id="KN847475">
    <property type="protein sequence ID" value="KIX09349.1"/>
    <property type="molecule type" value="Genomic_DNA"/>
</dbReference>
<feature type="coiled-coil region" evidence="1">
    <location>
        <begin position="112"/>
        <end position="146"/>
    </location>
</feature>